<accession>A0A1G5S6Z3</accession>
<evidence type="ECO:0000313" key="2">
    <source>
        <dbReference type="Proteomes" id="UP000199208"/>
    </source>
</evidence>
<dbReference type="Proteomes" id="UP000199208">
    <property type="component" value="Unassembled WGS sequence"/>
</dbReference>
<evidence type="ECO:0000313" key="1">
    <source>
        <dbReference type="EMBL" id="SCZ81978.1"/>
    </source>
</evidence>
<dbReference type="STRING" id="1120920.SAMN03080599_03231"/>
<proteinExistence type="predicted"/>
<organism evidence="1 2">
    <name type="scientific">Acidaminobacter hydrogenoformans DSM 2784</name>
    <dbReference type="NCBI Taxonomy" id="1120920"/>
    <lineage>
        <taxon>Bacteria</taxon>
        <taxon>Bacillati</taxon>
        <taxon>Bacillota</taxon>
        <taxon>Clostridia</taxon>
        <taxon>Peptostreptococcales</taxon>
        <taxon>Acidaminobacteraceae</taxon>
        <taxon>Acidaminobacter</taxon>
    </lineage>
</organism>
<evidence type="ECO:0008006" key="3">
    <source>
        <dbReference type="Google" id="ProtNLM"/>
    </source>
</evidence>
<keyword evidence="2" id="KW-1185">Reference proteome</keyword>
<reference evidence="1 2" key="1">
    <citation type="submission" date="2016-10" db="EMBL/GenBank/DDBJ databases">
        <authorList>
            <person name="de Groot N.N."/>
        </authorList>
    </citation>
    <scope>NUCLEOTIDE SEQUENCE [LARGE SCALE GENOMIC DNA]</scope>
    <source>
        <strain evidence="1 2">DSM 2784</strain>
    </source>
</reference>
<sequence length="131" mass="14902">MSDIIYDQFQNTVQDVLIRHNSLLDIITKLDETNARVNRAAVKTITSCGCLKLHAEKQDLPEDAAYLDIRNYAGTELSGEICPVCRDKIDKEIGSHLFYLAALCNHLNISLYDSFLNEYNRIKTLGPYSLY</sequence>
<dbReference type="AlphaFoldDB" id="A0A1G5S6Z3"/>
<gene>
    <name evidence="1" type="ORF">SAMN03080599_03231</name>
</gene>
<dbReference type="RefSeq" id="WP_092593319.1">
    <property type="nucleotide sequence ID" value="NZ_FMWL01000028.1"/>
</dbReference>
<dbReference type="OrthoDB" id="2988649at2"/>
<dbReference type="EMBL" id="FMWL01000028">
    <property type="protein sequence ID" value="SCZ81978.1"/>
    <property type="molecule type" value="Genomic_DNA"/>
</dbReference>
<protein>
    <recommendedName>
        <fullName evidence="3">DUF1573 domain-containing protein</fullName>
    </recommendedName>
</protein>
<name>A0A1G5S6Z3_9FIRM</name>